<sequence length="247" mass="27269">MPAVRVEGLRKRYGDTLTVDHVSLEVRKGEIFGILGPNGAGKTTVVECIAGLRKQDAGHIRVGDFDPQSQRSKVREILGVQLQDCKLPEKLRVEEAIRIFSSFYRDPADREKLLADVGLTDKRQTYFENLSGGQKQRLSIALALVGQPHIVIFDELTTGLDPEARRLVWELVESVRSSGVTVLLVTHSMEEADQLCDRLALIDSGRTVVCDTPANLRAMAVQALGRDDATLEDAYLRLTGKNFEVAG</sequence>
<evidence type="ECO:0000256" key="6">
    <source>
        <dbReference type="ARBA" id="ARBA00022840"/>
    </source>
</evidence>
<evidence type="ECO:0000256" key="9">
    <source>
        <dbReference type="ARBA" id="ARBA00023251"/>
    </source>
</evidence>
<evidence type="ECO:0000259" key="11">
    <source>
        <dbReference type="PROSITE" id="PS50893"/>
    </source>
</evidence>
<dbReference type="InterPro" id="IPR027417">
    <property type="entry name" value="P-loop_NTPase"/>
</dbReference>
<dbReference type="Gene3D" id="3.40.50.300">
    <property type="entry name" value="P-loop containing nucleotide triphosphate hydrolases"/>
    <property type="match status" value="1"/>
</dbReference>
<dbReference type="GO" id="GO:0005524">
    <property type="term" value="F:ATP binding"/>
    <property type="evidence" value="ECO:0007669"/>
    <property type="project" value="UniProtKB-KW"/>
</dbReference>
<evidence type="ECO:0000256" key="8">
    <source>
        <dbReference type="ARBA" id="ARBA00023136"/>
    </source>
</evidence>
<evidence type="ECO:0000256" key="1">
    <source>
        <dbReference type="ARBA" id="ARBA00004413"/>
    </source>
</evidence>
<dbReference type="PROSITE" id="PS50893">
    <property type="entry name" value="ABC_TRANSPORTER_2"/>
    <property type="match status" value="1"/>
</dbReference>
<dbReference type="GO" id="GO:0016887">
    <property type="term" value="F:ATP hydrolysis activity"/>
    <property type="evidence" value="ECO:0007669"/>
    <property type="project" value="InterPro"/>
</dbReference>
<dbReference type="PANTHER" id="PTHR42711">
    <property type="entry name" value="ABC TRANSPORTER ATP-BINDING PROTEIN"/>
    <property type="match status" value="1"/>
</dbReference>
<keyword evidence="13" id="KW-1185">Reference proteome</keyword>
<reference evidence="12 13" key="1">
    <citation type="submission" date="2019-05" db="EMBL/GenBank/DDBJ databases">
        <title>Streptomyces marianii sp. nov., a novel marine actinomycete from southern coast of India.</title>
        <authorList>
            <person name="Iniyan A.M."/>
            <person name="Wink J."/>
            <person name="Ramprasad E."/>
            <person name="Ramana C.V."/>
            <person name="Bunk B."/>
            <person name="Sproer C."/>
            <person name="Joseph F.-J.R.S."/>
            <person name="Vincent S.G.P."/>
        </authorList>
    </citation>
    <scope>NUCLEOTIDE SEQUENCE [LARGE SCALE GENOMIC DNA]</scope>
    <source>
        <strain evidence="12 13">ICN19</strain>
    </source>
</reference>
<dbReference type="SUPFAM" id="SSF52540">
    <property type="entry name" value="P-loop containing nucleoside triphosphate hydrolases"/>
    <property type="match status" value="1"/>
</dbReference>
<dbReference type="SMART" id="SM00382">
    <property type="entry name" value="AAA"/>
    <property type="match status" value="1"/>
</dbReference>
<evidence type="ECO:0000313" key="13">
    <source>
        <dbReference type="Proteomes" id="UP000305921"/>
    </source>
</evidence>
<keyword evidence="8" id="KW-0472">Membrane</keyword>
<keyword evidence="5" id="KW-0547">Nucleotide-binding</keyword>
<dbReference type="EC" id="7.6.2.2" evidence="2"/>
<dbReference type="OrthoDB" id="9804819at2"/>
<keyword evidence="9" id="KW-0046">Antibiotic resistance</keyword>
<dbReference type="InterPro" id="IPR017871">
    <property type="entry name" value="ABC_transporter-like_CS"/>
</dbReference>
<keyword evidence="7" id="KW-1278">Translocase</keyword>
<dbReference type="Pfam" id="PF00005">
    <property type="entry name" value="ABC_tran"/>
    <property type="match status" value="1"/>
</dbReference>
<dbReference type="AlphaFoldDB" id="A0A5R9E8I1"/>
<dbReference type="InterPro" id="IPR003439">
    <property type="entry name" value="ABC_transporter-like_ATP-bd"/>
</dbReference>
<dbReference type="GO" id="GO:0005886">
    <property type="term" value="C:plasma membrane"/>
    <property type="evidence" value="ECO:0007669"/>
    <property type="project" value="UniProtKB-SubCell"/>
</dbReference>
<dbReference type="GO" id="GO:0008559">
    <property type="term" value="F:ABC-type xenobiotic transporter activity"/>
    <property type="evidence" value="ECO:0007669"/>
    <property type="project" value="UniProtKB-EC"/>
</dbReference>
<evidence type="ECO:0000256" key="4">
    <source>
        <dbReference type="ARBA" id="ARBA00022475"/>
    </source>
</evidence>
<protein>
    <recommendedName>
        <fullName evidence="2">ABC-type xenobiotic transporter</fullName>
        <ecNumber evidence="2">7.6.2.2</ecNumber>
    </recommendedName>
</protein>
<evidence type="ECO:0000256" key="3">
    <source>
        <dbReference type="ARBA" id="ARBA00022448"/>
    </source>
</evidence>
<accession>A0A5R9E8I1</accession>
<evidence type="ECO:0000256" key="7">
    <source>
        <dbReference type="ARBA" id="ARBA00022967"/>
    </source>
</evidence>
<evidence type="ECO:0000256" key="10">
    <source>
        <dbReference type="ARBA" id="ARBA00049985"/>
    </source>
</evidence>
<dbReference type="FunFam" id="3.40.50.300:FF:000589">
    <property type="entry name" value="ABC transporter, ATP-binding subunit"/>
    <property type="match status" value="1"/>
</dbReference>
<dbReference type="EMBL" id="VAWE01000001">
    <property type="protein sequence ID" value="TLQ46298.1"/>
    <property type="molecule type" value="Genomic_DNA"/>
</dbReference>
<dbReference type="PANTHER" id="PTHR42711:SF16">
    <property type="entry name" value="ABC TRANSPORTER ATP-BINDING PROTEIN"/>
    <property type="match status" value="1"/>
</dbReference>
<evidence type="ECO:0000256" key="2">
    <source>
        <dbReference type="ARBA" id="ARBA00012191"/>
    </source>
</evidence>
<comment type="caution">
    <text evidence="12">The sequence shown here is derived from an EMBL/GenBank/DDBJ whole genome shotgun (WGS) entry which is preliminary data.</text>
</comment>
<dbReference type="CDD" id="cd03263">
    <property type="entry name" value="ABC_subfamily_A"/>
    <property type="match status" value="1"/>
</dbReference>
<keyword evidence="4" id="KW-1003">Cell membrane</keyword>
<feature type="domain" description="ABC transporter" evidence="11">
    <location>
        <begin position="4"/>
        <end position="229"/>
    </location>
</feature>
<evidence type="ECO:0000313" key="12">
    <source>
        <dbReference type="EMBL" id="TLQ46298.1"/>
    </source>
</evidence>
<dbReference type="InterPro" id="IPR050763">
    <property type="entry name" value="ABC_transporter_ATP-binding"/>
</dbReference>
<dbReference type="PROSITE" id="PS00211">
    <property type="entry name" value="ABC_TRANSPORTER_1"/>
    <property type="match status" value="1"/>
</dbReference>
<comment type="similarity">
    <text evidence="10">Belongs to the ABC transporter superfamily. Drug exporter-1 (DrugE1) (TC 3.A.1.105) family.</text>
</comment>
<gene>
    <name evidence="12" type="ORF">FEF34_27930</name>
</gene>
<keyword evidence="6 12" id="KW-0067">ATP-binding</keyword>
<dbReference type="GO" id="GO:0046677">
    <property type="term" value="P:response to antibiotic"/>
    <property type="evidence" value="ECO:0007669"/>
    <property type="project" value="UniProtKB-KW"/>
</dbReference>
<keyword evidence="3" id="KW-0813">Transport</keyword>
<organism evidence="12 13">
    <name type="scientific">Streptomyces marianii</name>
    <dbReference type="NCBI Taxonomy" id="1817406"/>
    <lineage>
        <taxon>Bacteria</taxon>
        <taxon>Bacillati</taxon>
        <taxon>Actinomycetota</taxon>
        <taxon>Actinomycetes</taxon>
        <taxon>Kitasatosporales</taxon>
        <taxon>Streptomycetaceae</taxon>
        <taxon>Streptomyces</taxon>
    </lineage>
</organism>
<comment type="subcellular location">
    <subcellularLocation>
        <location evidence="1">Cell membrane</location>
        <topology evidence="1">Peripheral membrane protein</topology>
        <orientation evidence="1">Cytoplasmic side</orientation>
    </subcellularLocation>
</comment>
<proteinExistence type="inferred from homology"/>
<name>A0A5R9E8I1_9ACTN</name>
<evidence type="ECO:0000256" key="5">
    <source>
        <dbReference type="ARBA" id="ARBA00022741"/>
    </source>
</evidence>
<dbReference type="Proteomes" id="UP000305921">
    <property type="component" value="Unassembled WGS sequence"/>
</dbReference>
<dbReference type="InterPro" id="IPR003593">
    <property type="entry name" value="AAA+_ATPase"/>
</dbReference>